<evidence type="ECO:0000313" key="2">
    <source>
        <dbReference type="Proteomes" id="UP001222325"/>
    </source>
</evidence>
<proteinExistence type="predicted"/>
<name>A0AAD6XZX5_9AGAR</name>
<organism evidence="1 2">
    <name type="scientific">Mycena belliarum</name>
    <dbReference type="NCBI Taxonomy" id="1033014"/>
    <lineage>
        <taxon>Eukaryota</taxon>
        <taxon>Fungi</taxon>
        <taxon>Dikarya</taxon>
        <taxon>Basidiomycota</taxon>
        <taxon>Agaricomycotina</taxon>
        <taxon>Agaricomycetes</taxon>
        <taxon>Agaricomycetidae</taxon>
        <taxon>Agaricales</taxon>
        <taxon>Marasmiineae</taxon>
        <taxon>Mycenaceae</taxon>
        <taxon>Mycena</taxon>
    </lineage>
</organism>
<gene>
    <name evidence="1" type="ORF">B0H15DRAFT_770896</name>
</gene>
<reference evidence="1" key="1">
    <citation type="submission" date="2023-03" db="EMBL/GenBank/DDBJ databases">
        <title>Massive genome expansion in bonnet fungi (Mycena s.s.) driven by repeated elements and novel gene families across ecological guilds.</title>
        <authorList>
            <consortium name="Lawrence Berkeley National Laboratory"/>
            <person name="Harder C.B."/>
            <person name="Miyauchi S."/>
            <person name="Viragh M."/>
            <person name="Kuo A."/>
            <person name="Thoen E."/>
            <person name="Andreopoulos B."/>
            <person name="Lu D."/>
            <person name="Skrede I."/>
            <person name="Drula E."/>
            <person name="Henrissat B."/>
            <person name="Morin E."/>
            <person name="Kohler A."/>
            <person name="Barry K."/>
            <person name="LaButti K."/>
            <person name="Morin E."/>
            <person name="Salamov A."/>
            <person name="Lipzen A."/>
            <person name="Mereny Z."/>
            <person name="Hegedus B."/>
            <person name="Baldrian P."/>
            <person name="Stursova M."/>
            <person name="Weitz H."/>
            <person name="Taylor A."/>
            <person name="Grigoriev I.V."/>
            <person name="Nagy L.G."/>
            <person name="Martin F."/>
            <person name="Kauserud H."/>
        </authorList>
    </citation>
    <scope>NUCLEOTIDE SEQUENCE</scope>
    <source>
        <strain evidence="1">CBHHK173m</strain>
    </source>
</reference>
<feature type="non-terminal residue" evidence="1">
    <location>
        <position position="248"/>
    </location>
</feature>
<accession>A0AAD6XZX5</accession>
<dbReference type="AlphaFoldDB" id="A0AAD6XZX5"/>
<evidence type="ECO:0000313" key="1">
    <source>
        <dbReference type="EMBL" id="KAJ7100003.1"/>
    </source>
</evidence>
<keyword evidence="2" id="KW-1185">Reference proteome</keyword>
<protein>
    <submittedName>
        <fullName evidence="1">Uncharacterized protein</fullName>
    </submittedName>
</protein>
<dbReference type="Proteomes" id="UP001222325">
    <property type="component" value="Unassembled WGS sequence"/>
</dbReference>
<dbReference type="EMBL" id="JARJCN010000006">
    <property type="protein sequence ID" value="KAJ7100003.1"/>
    <property type="molecule type" value="Genomic_DNA"/>
</dbReference>
<comment type="caution">
    <text evidence="1">The sequence shown here is derived from an EMBL/GenBank/DDBJ whole genome shotgun (WGS) entry which is preliminary data.</text>
</comment>
<sequence length="248" mass="28438">MFHRLSKEQEYERFFRRHGAAIDLYKEPLFASVERYHAPYDPYSASDEDPLLSFGVVDGELPDKSSAETDGLRDAVIRYCQPHRNFLWERLSGLIAKVASYEDSAVAWETLEDPSTKEEYFGLPLTILAEVAHASVATQQILDALHSFLGRKQSTAFNLDPNFAFLYMLEACRSRTDLRFYFASLQLRLVRADKHICSYLQNIKAHYTGKEPSEVVSSVDSTISEVREAFGTAPPTKELYRLLMRKDY</sequence>